<dbReference type="InterPro" id="IPR001841">
    <property type="entry name" value="Znf_RING"/>
</dbReference>
<dbReference type="InterPro" id="IPR039398">
    <property type="entry name" value="Deltex_fam"/>
</dbReference>
<sequence length="182" mass="20088">HCRKQTLTADETQEEEVVSGSHRQTRAKIDRKTVWVHFVEHLLGLHGDSLGSGSRANRRVAAVVDEMFHWTPALLLGLVGDLLHPGVDMHIINRSPASPQIGFVLYSPKAAAVTKLPRASDGEEELTDEHCCIICLGTMKDPPTVEGCHHTFCSECLDAWLEKSDRCPVCSCPVTLLCRLLL</sequence>
<dbReference type="PROSITE" id="PS00518">
    <property type="entry name" value="ZF_RING_1"/>
    <property type="match status" value="1"/>
</dbReference>
<dbReference type="InterPro" id="IPR017907">
    <property type="entry name" value="Znf_RING_CS"/>
</dbReference>
<keyword evidence="2 4" id="KW-0863">Zinc-finger</keyword>
<dbReference type="SUPFAM" id="SSF57850">
    <property type="entry name" value="RING/U-box"/>
    <property type="match status" value="1"/>
</dbReference>
<feature type="non-terminal residue" evidence="7">
    <location>
        <position position="1"/>
    </location>
</feature>
<evidence type="ECO:0000256" key="2">
    <source>
        <dbReference type="ARBA" id="ARBA00022771"/>
    </source>
</evidence>
<evidence type="ECO:0000256" key="1">
    <source>
        <dbReference type="ARBA" id="ARBA00022723"/>
    </source>
</evidence>
<keyword evidence="3" id="KW-0862">Zinc</keyword>
<dbReference type="GO" id="GO:0008270">
    <property type="term" value="F:zinc ion binding"/>
    <property type="evidence" value="ECO:0007669"/>
    <property type="project" value="UniProtKB-KW"/>
</dbReference>
<feature type="domain" description="RING-type" evidence="6">
    <location>
        <begin position="132"/>
        <end position="171"/>
    </location>
</feature>
<dbReference type="SMART" id="SM00184">
    <property type="entry name" value="RING"/>
    <property type="match status" value="1"/>
</dbReference>
<dbReference type="PANTHER" id="PTHR12622">
    <property type="entry name" value="DELTEX-RELATED"/>
    <property type="match status" value="1"/>
</dbReference>
<feature type="region of interest" description="Disordered" evidence="5">
    <location>
        <begin position="1"/>
        <end position="23"/>
    </location>
</feature>
<evidence type="ECO:0000256" key="5">
    <source>
        <dbReference type="SAM" id="MobiDB-lite"/>
    </source>
</evidence>
<gene>
    <name evidence="7" type="ORF">FOZ62_032230</name>
</gene>
<reference evidence="7 8" key="1">
    <citation type="submission" date="2020-04" db="EMBL/GenBank/DDBJ databases">
        <title>Perkinsus olseni comparative genomics.</title>
        <authorList>
            <person name="Bogema D.R."/>
        </authorList>
    </citation>
    <scope>NUCLEOTIDE SEQUENCE [LARGE SCALE GENOMIC DNA]</scope>
    <source>
        <strain evidence="7">ATCC PRA-205</strain>
    </source>
</reference>
<dbReference type="AlphaFoldDB" id="A0A7J6PR93"/>
<dbReference type="InterPro" id="IPR018957">
    <property type="entry name" value="Znf_C3HC4_RING-type"/>
</dbReference>
<evidence type="ECO:0000256" key="4">
    <source>
        <dbReference type="PROSITE-ProRule" id="PRU00175"/>
    </source>
</evidence>
<evidence type="ECO:0000259" key="6">
    <source>
        <dbReference type="PROSITE" id="PS50089"/>
    </source>
</evidence>
<evidence type="ECO:0000256" key="3">
    <source>
        <dbReference type="ARBA" id="ARBA00022833"/>
    </source>
</evidence>
<dbReference type="GO" id="GO:0016567">
    <property type="term" value="P:protein ubiquitination"/>
    <property type="evidence" value="ECO:0007669"/>
    <property type="project" value="InterPro"/>
</dbReference>
<dbReference type="Gene3D" id="3.30.40.10">
    <property type="entry name" value="Zinc/RING finger domain, C3HC4 (zinc finger)"/>
    <property type="match status" value="1"/>
</dbReference>
<name>A0A7J6PR93_PEROL</name>
<dbReference type="GO" id="GO:0007219">
    <property type="term" value="P:Notch signaling pathway"/>
    <property type="evidence" value="ECO:0007669"/>
    <property type="project" value="InterPro"/>
</dbReference>
<dbReference type="Pfam" id="PF00097">
    <property type="entry name" value="zf-C3HC4"/>
    <property type="match status" value="1"/>
</dbReference>
<evidence type="ECO:0000313" key="7">
    <source>
        <dbReference type="EMBL" id="KAF4698684.1"/>
    </source>
</evidence>
<keyword evidence="1" id="KW-0479">Metal-binding</keyword>
<dbReference type="InterPro" id="IPR013083">
    <property type="entry name" value="Znf_RING/FYVE/PHD"/>
</dbReference>
<dbReference type="PROSITE" id="PS50089">
    <property type="entry name" value="ZF_RING_2"/>
    <property type="match status" value="1"/>
</dbReference>
<evidence type="ECO:0000313" key="8">
    <source>
        <dbReference type="Proteomes" id="UP000574390"/>
    </source>
</evidence>
<accession>A0A7J6PR93</accession>
<proteinExistence type="predicted"/>
<dbReference type="Proteomes" id="UP000574390">
    <property type="component" value="Unassembled WGS sequence"/>
</dbReference>
<comment type="caution">
    <text evidence="7">The sequence shown here is derived from an EMBL/GenBank/DDBJ whole genome shotgun (WGS) entry which is preliminary data.</text>
</comment>
<feature type="compositionally biased region" description="Polar residues" evidence="5">
    <location>
        <begin position="1"/>
        <end position="10"/>
    </location>
</feature>
<protein>
    <recommendedName>
        <fullName evidence="6">RING-type domain-containing protein</fullName>
    </recommendedName>
</protein>
<dbReference type="EMBL" id="JABANM010035027">
    <property type="protein sequence ID" value="KAF4698684.1"/>
    <property type="molecule type" value="Genomic_DNA"/>
</dbReference>
<organism evidence="7 8">
    <name type="scientific">Perkinsus olseni</name>
    <name type="common">Perkinsus atlanticus</name>
    <dbReference type="NCBI Taxonomy" id="32597"/>
    <lineage>
        <taxon>Eukaryota</taxon>
        <taxon>Sar</taxon>
        <taxon>Alveolata</taxon>
        <taxon>Perkinsozoa</taxon>
        <taxon>Perkinsea</taxon>
        <taxon>Perkinsida</taxon>
        <taxon>Perkinsidae</taxon>
        <taxon>Perkinsus</taxon>
    </lineage>
</organism>